<accession>A0AAD5YH13</accession>
<protein>
    <submittedName>
        <fullName evidence="2">Uncharacterized protein</fullName>
    </submittedName>
</protein>
<dbReference type="Proteomes" id="UP001212997">
    <property type="component" value="Unassembled WGS sequence"/>
</dbReference>
<proteinExistence type="predicted"/>
<dbReference type="EMBL" id="JANAWD010000040">
    <property type="protein sequence ID" value="KAJ3489702.1"/>
    <property type="molecule type" value="Genomic_DNA"/>
</dbReference>
<feature type="compositionally biased region" description="Low complexity" evidence="1">
    <location>
        <begin position="99"/>
        <end position="117"/>
    </location>
</feature>
<evidence type="ECO:0000313" key="3">
    <source>
        <dbReference type="Proteomes" id="UP001212997"/>
    </source>
</evidence>
<feature type="compositionally biased region" description="Pro residues" evidence="1">
    <location>
        <begin position="8"/>
        <end position="30"/>
    </location>
</feature>
<comment type="caution">
    <text evidence="2">The sequence shown here is derived from an EMBL/GenBank/DDBJ whole genome shotgun (WGS) entry which is preliminary data.</text>
</comment>
<sequence length="224" mass="24455">MNTAPSPSRQPPPRMPSPQPVHNPLPPPFPRRVSSRSRLQLPLHPEEPPIPPSLIGSPILQRFTSNSRTQPQYISEKAQSELWLDGDEFGAKRKETAHLQALVPPSPLLVPSTPQSSKRISRRHSPPLSSSRRNRSRSPPPTPRQCTPPPPVPPVTSNAFATPGSKKAIIHTPSARKSSIQGSIPELALDPPRSPDRLRCAQAATGVTCFEYITLHNNSRGVAT</sequence>
<feature type="region of interest" description="Disordered" evidence="1">
    <location>
        <begin position="95"/>
        <end position="194"/>
    </location>
</feature>
<feature type="compositionally biased region" description="Polar residues" evidence="1">
    <location>
        <begin position="62"/>
        <end position="73"/>
    </location>
</feature>
<gene>
    <name evidence="2" type="ORF">NLI96_g1937</name>
</gene>
<name>A0AAD5YH13_9APHY</name>
<organism evidence="2 3">
    <name type="scientific">Meripilus lineatus</name>
    <dbReference type="NCBI Taxonomy" id="2056292"/>
    <lineage>
        <taxon>Eukaryota</taxon>
        <taxon>Fungi</taxon>
        <taxon>Dikarya</taxon>
        <taxon>Basidiomycota</taxon>
        <taxon>Agaricomycotina</taxon>
        <taxon>Agaricomycetes</taxon>
        <taxon>Polyporales</taxon>
        <taxon>Meripilaceae</taxon>
        <taxon>Meripilus</taxon>
    </lineage>
</organism>
<evidence type="ECO:0000313" key="2">
    <source>
        <dbReference type="EMBL" id="KAJ3489702.1"/>
    </source>
</evidence>
<keyword evidence="3" id="KW-1185">Reference proteome</keyword>
<feature type="region of interest" description="Disordered" evidence="1">
    <location>
        <begin position="1"/>
        <end position="81"/>
    </location>
</feature>
<dbReference type="AlphaFoldDB" id="A0AAD5YH13"/>
<feature type="compositionally biased region" description="Pro residues" evidence="1">
    <location>
        <begin position="138"/>
        <end position="154"/>
    </location>
</feature>
<evidence type="ECO:0000256" key="1">
    <source>
        <dbReference type="SAM" id="MobiDB-lite"/>
    </source>
</evidence>
<reference evidence="2" key="1">
    <citation type="submission" date="2022-07" db="EMBL/GenBank/DDBJ databases">
        <title>Genome Sequence of Physisporinus lineatus.</title>
        <authorList>
            <person name="Buettner E."/>
        </authorList>
    </citation>
    <scope>NUCLEOTIDE SEQUENCE</scope>
    <source>
        <strain evidence="2">VT162</strain>
    </source>
</reference>